<feature type="domain" description="WYL" evidence="2">
    <location>
        <begin position="141"/>
        <end position="206"/>
    </location>
</feature>
<dbReference type="Pfam" id="PF25583">
    <property type="entry name" value="WCX"/>
    <property type="match status" value="1"/>
</dbReference>
<proteinExistence type="predicted"/>
<dbReference type="InterPro" id="IPR026881">
    <property type="entry name" value="WYL_dom"/>
</dbReference>
<dbReference type="OrthoDB" id="9815009at2"/>
<evidence type="ECO:0000313" key="5">
    <source>
        <dbReference type="Proteomes" id="UP000076476"/>
    </source>
</evidence>
<evidence type="ECO:0000259" key="3">
    <source>
        <dbReference type="Pfam" id="PF25583"/>
    </source>
</evidence>
<organism evidence="4 5">
    <name type="scientific">Aeribacillus pallidus</name>
    <dbReference type="NCBI Taxonomy" id="33936"/>
    <lineage>
        <taxon>Bacteria</taxon>
        <taxon>Bacillati</taxon>
        <taxon>Bacillota</taxon>
        <taxon>Bacilli</taxon>
        <taxon>Bacillales</taxon>
        <taxon>Bacillaceae</taxon>
        <taxon>Aeribacillus</taxon>
    </lineage>
</organism>
<feature type="domain" description="WCX" evidence="3">
    <location>
        <begin position="233"/>
        <end position="309"/>
    </location>
</feature>
<dbReference type="STRING" id="33936.AZI98_07810"/>
<dbReference type="AlphaFoldDB" id="A0A165Y158"/>
<dbReference type="InterPro" id="IPR057727">
    <property type="entry name" value="WCX_dom"/>
</dbReference>
<dbReference type="Gene3D" id="1.10.10.10">
    <property type="entry name" value="Winged helix-like DNA-binding domain superfamily/Winged helix DNA-binding domain"/>
    <property type="match status" value="1"/>
</dbReference>
<name>A0A165Y158_9BACI</name>
<dbReference type="EMBL" id="LWBR01000018">
    <property type="protein sequence ID" value="KZN96618.1"/>
    <property type="molecule type" value="Genomic_DNA"/>
</dbReference>
<dbReference type="InterPro" id="IPR051534">
    <property type="entry name" value="CBASS_pafABC_assoc_protein"/>
</dbReference>
<dbReference type="InterPro" id="IPR013196">
    <property type="entry name" value="HTH_11"/>
</dbReference>
<evidence type="ECO:0000259" key="2">
    <source>
        <dbReference type="Pfam" id="PF13280"/>
    </source>
</evidence>
<keyword evidence="5" id="KW-1185">Reference proteome</keyword>
<gene>
    <name evidence="4" type="ORF">AZI98_07810</name>
</gene>
<evidence type="ECO:0000313" key="4">
    <source>
        <dbReference type="EMBL" id="KZN96618.1"/>
    </source>
</evidence>
<dbReference type="InterPro" id="IPR036388">
    <property type="entry name" value="WH-like_DNA-bd_sf"/>
</dbReference>
<sequence>MSKIVNAFRMLLLLKSRGRMQIKELAEELELSERVIRVYRDQLEMAGFHIQTARGRYGGYVLPKSNIFEYLSLSPKELEALVKASEYLKNHPTFLQFDDFESAVMKIQSISKQQIQSSSEWQPIILEEKANVDWNHEKDKYEQLNFAIAARRKVKIVYEALNSDRTERIIHPYKLIPYKKFWYCIAYCELRNDYRDFKLTRIQDYQIYEERFQRDESFRLEDYIGKTSIYADTYFVELHVKPPFSKILSEKIYSEDQEIEQQQDGSIIFRATMSGLPELTSFVLSMGSSVQVLGPSELRQSVEEEVEKMSKNFLN</sequence>
<comment type="caution">
    <text evidence="4">The sequence shown here is derived from an EMBL/GenBank/DDBJ whole genome shotgun (WGS) entry which is preliminary data.</text>
</comment>
<evidence type="ECO:0000259" key="1">
    <source>
        <dbReference type="Pfam" id="PF08279"/>
    </source>
</evidence>
<dbReference type="RefSeq" id="WP_063387723.1">
    <property type="nucleotide sequence ID" value="NZ_LWBR01000018.1"/>
</dbReference>
<dbReference type="SUPFAM" id="SSF46785">
    <property type="entry name" value="Winged helix' DNA-binding domain"/>
    <property type="match status" value="1"/>
</dbReference>
<dbReference type="PANTHER" id="PTHR34580">
    <property type="match status" value="1"/>
</dbReference>
<dbReference type="InterPro" id="IPR036390">
    <property type="entry name" value="WH_DNA-bd_sf"/>
</dbReference>
<reference evidence="4 5" key="1">
    <citation type="submission" date="2016-04" db="EMBL/GenBank/DDBJ databases">
        <title>Draft genome sequence of Aeribacillus pallidus 8m3 from petroleum reservoir.</title>
        <authorList>
            <person name="Poltaraus A.B."/>
            <person name="Nazina T.N."/>
            <person name="Tourova T.P."/>
            <person name="Malakho S.M."/>
            <person name="Korshunova A.V."/>
            <person name="Sokolova D.S."/>
        </authorList>
    </citation>
    <scope>NUCLEOTIDE SEQUENCE [LARGE SCALE GENOMIC DNA]</scope>
    <source>
        <strain evidence="4 5">8m3</strain>
    </source>
</reference>
<dbReference type="Pfam" id="PF13280">
    <property type="entry name" value="WYL"/>
    <property type="match status" value="1"/>
</dbReference>
<evidence type="ECO:0008006" key="6">
    <source>
        <dbReference type="Google" id="ProtNLM"/>
    </source>
</evidence>
<dbReference type="Pfam" id="PF08279">
    <property type="entry name" value="HTH_11"/>
    <property type="match status" value="1"/>
</dbReference>
<dbReference type="PROSITE" id="PS52050">
    <property type="entry name" value="WYL"/>
    <property type="match status" value="1"/>
</dbReference>
<dbReference type="Proteomes" id="UP000076476">
    <property type="component" value="Unassembled WGS sequence"/>
</dbReference>
<accession>A0A165Y158</accession>
<dbReference type="PANTHER" id="PTHR34580:SF1">
    <property type="entry name" value="PROTEIN PAFC"/>
    <property type="match status" value="1"/>
</dbReference>
<feature type="domain" description="Helix-turn-helix type 11" evidence="1">
    <location>
        <begin position="10"/>
        <end position="60"/>
    </location>
</feature>
<protein>
    <recommendedName>
        <fullName evidence="6">Transcriptional regulator</fullName>
    </recommendedName>
</protein>